<evidence type="ECO:0000313" key="1">
    <source>
        <dbReference type="EMBL" id="KAA6348960.1"/>
    </source>
</evidence>
<comment type="caution">
    <text evidence="1">The sequence shown here is derived from an EMBL/GenBank/DDBJ whole genome shotgun (WGS) entry which is preliminary data.</text>
</comment>
<dbReference type="EMBL" id="SNRY01000056">
    <property type="protein sequence ID" value="KAA6348960.1"/>
    <property type="molecule type" value="Genomic_DNA"/>
</dbReference>
<gene>
    <name evidence="1" type="ORF">EZS27_003560</name>
</gene>
<protein>
    <submittedName>
        <fullName evidence="1">Uncharacterized protein</fullName>
    </submittedName>
</protein>
<reference evidence="1" key="1">
    <citation type="submission" date="2019-03" db="EMBL/GenBank/DDBJ databases">
        <title>Single cell metagenomics reveals metabolic interactions within the superorganism composed of flagellate Streblomastix strix and complex community of Bacteroidetes bacteria on its surface.</title>
        <authorList>
            <person name="Treitli S.C."/>
            <person name="Kolisko M."/>
            <person name="Husnik F."/>
            <person name="Keeling P."/>
            <person name="Hampl V."/>
        </authorList>
    </citation>
    <scope>NUCLEOTIDE SEQUENCE</scope>
    <source>
        <strain evidence="1">STM</strain>
    </source>
</reference>
<dbReference type="AlphaFoldDB" id="A0A5J4SUT3"/>
<sequence>MDIYKAIRRMREISEQSETFSFAFMSYSYERGTSDGVVKVEHARLRKQTDTEKNRFADYQLNYIDTDTAEYGACWQLLLLEFDGNELELS</sequence>
<name>A0A5J4SUT3_9ZZZZ</name>
<proteinExistence type="predicted"/>
<accession>A0A5J4SUT3</accession>
<organism evidence="1">
    <name type="scientific">termite gut metagenome</name>
    <dbReference type="NCBI Taxonomy" id="433724"/>
    <lineage>
        <taxon>unclassified sequences</taxon>
        <taxon>metagenomes</taxon>
        <taxon>organismal metagenomes</taxon>
    </lineage>
</organism>